<dbReference type="AlphaFoldDB" id="A0AAW2Z4Y6"/>
<organism evidence="4 5">
    <name type="scientific">Acrasis kona</name>
    <dbReference type="NCBI Taxonomy" id="1008807"/>
    <lineage>
        <taxon>Eukaryota</taxon>
        <taxon>Discoba</taxon>
        <taxon>Heterolobosea</taxon>
        <taxon>Tetramitia</taxon>
        <taxon>Eutetramitia</taxon>
        <taxon>Acrasidae</taxon>
        <taxon>Acrasis</taxon>
    </lineage>
</organism>
<comment type="caution">
    <text evidence="4">The sequence shown here is derived from an EMBL/GenBank/DDBJ whole genome shotgun (WGS) entry which is preliminary data.</text>
</comment>
<keyword evidence="1" id="KW-0547">Nucleotide-binding</keyword>
<dbReference type="PANTHER" id="PTHR23086">
    <property type="entry name" value="PHOSPHATIDYLINOSITOL-4-PHOSPHATE 5-KINASE"/>
    <property type="match status" value="1"/>
</dbReference>
<dbReference type="CDD" id="cd00139">
    <property type="entry name" value="PIPKc"/>
    <property type="match status" value="1"/>
</dbReference>
<reference evidence="4 5" key="1">
    <citation type="submission" date="2024-03" db="EMBL/GenBank/DDBJ databases">
        <title>The Acrasis kona genome and developmental transcriptomes reveal deep origins of eukaryotic multicellular pathways.</title>
        <authorList>
            <person name="Sheikh S."/>
            <person name="Fu C.-J."/>
            <person name="Brown M.W."/>
            <person name="Baldauf S.L."/>
        </authorList>
    </citation>
    <scope>NUCLEOTIDE SEQUENCE [LARGE SCALE GENOMIC DNA]</scope>
    <source>
        <strain evidence="4 5">ATCC MYA-3509</strain>
    </source>
</reference>
<dbReference type="InterPro" id="IPR023610">
    <property type="entry name" value="PInositol-4/5-P-5/4-kinase"/>
</dbReference>
<evidence type="ECO:0000313" key="5">
    <source>
        <dbReference type="Proteomes" id="UP001431209"/>
    </source>
</evidence>
<dbReference type="InterPro" id="IPR027483">
    <property type="entry name" value="PInositol-4-P-4/5-kinase_C_sf"/>
</dbReference>
<evidence type="ECO:0000313" key="4">
    <source>
        <dbReference type="EMBL" id="KAL0484303.1"/>
    </source>
</evidence>
<dbReference type="InterPro" id="IPR002498">
    <property type="entry name" value="PInositol-4-P-4/5-kinase_core"/>
</dbReference>
<keyword evidence="1" id="KW-0067">ATP-binding</keyword>
<evidence type="ECO:0000256" key="2">
    <source>
        <dbReference type="SAM" id="MobiDB-lite"/>
    </source>
</evidence>
<dbReference type="SUPFAM" id="SSF56104">
    <property type="entry name" value="SAICAR synthase-like"/>
    <property type="match status" value="1"/>
</dbReference>
<dbReference type="GO" id="GO:0046854">
    <property type="term" value="P:phosphatidylinositol phosphate biosynthetic process"/>
    <property type="evidence" value="ECO:0007669"/>
    <property type="project" value="TreeGrafter"/>
</dbReference>
<dbReference type="EMBL" id="JAOPGA020001032">
    <property type="protein sequence ID" value="KAL0484303.1"/>
    <property type="molecule type" value="Genomic_DNA"/>
</dbReference>
<feature type="domain" description="PIPK" evidence="3">
    <location>
        <begin position="253"/>
        <end position="584"/>
    </location>
</feature>
<dbReference type="GO" id="GO:0016308">
    <property type="term" value="F:1-phosphatidylinositol-4-phosphate 5-kinase activity"/>
    <property type="evidence" value="ECO:0007669"/>
    <property type="project" value="TreeGrafter"/>
</dbReference>
<proteinExistence type="predicted"/>
<dbReference type="SMART" id="SM00330">
    <property type="entry name" value="PIPKc"/>
    <property type="match status" value="1"/>
</dbReference>
<accession>A0AAW2Z4Y6</accession>
<dbReference type="InterPro" id="IPR027484">
    <property type="entry name" value="PInositol-4-P-5-kinase_N"/>
</dbReference>
<dbReference type="Gene3D" id="3.30.810.10">
    <property type="entry name" value="2-Layer Sandwich"/>
    <property type="match status" value="1"/>
</dbReference>
<gene>
    <name evidence="4" type="ORF">AKO1_004849</name>
</gene>
<keyword evidence="5" id="KW-1185">Reference proteome</keyword>
<dbReference type="Gene3D" id="1.10.238.10">
    <property type="entry name" value="EF-hand"/>
    <property type="match status" value="1"/>
</dbReference>
<dbReference type="GO" id="GO:0005524">
    <property type="term" value="F:ATP binding"/>
    <property type="evidence" value="ECO:0007669"/>
    <property type="project" value="UniProtKB-UniRule"/>
</dbReference>
<keyword evidence="1" id="KW-0418">Kinase</keyword>
<dbReference type="InterPro" id="IPR011992">
    <property type="entry name" value="EF-hand-dom_pair"/>
</dbReference>
<dbReference type="PROSITE" id="PS51455">
    <property type="entry name" value="PIPK"/>
    <property type="match status" value="1"/>
</dbReference>
<sequence>YNPNYFPGNEGGEVHEVPPKSPQCITPQSYEETVNTPVEDKRSSTSRFSGLFNQGKSIAARIGSLTSDTMNLSMLKQFFVETERNQILLQFNTMSNQLPSMNCALFSTGIPLLSNIKVEGTYFGQVLFDGFDARRLNVIEILDFEQGLGVLLRGSVQERTQMTCRMFDPRNTNAIDKNAFSRVILSAYEVIEKMVGLDISNQQQKCDELFFKVGQGRPYLTGQDFERVIKANQDIDGSEIAFHALNLLPDMKQRSSKRYPLKTPSEMASFGQENFQKMLNLMIGIRLSQDYCFRTSHAISDRDCYEVHSYRLPYSEVQFVDHAPLTFSDIRRTFNVMDREYAMAFGPEQLVGNLLCSKLTTMSEKITDGKSGNFFYHSHDGYFLCKTISNAELNGFKTSLSHYSSYCRNHPNTLLAKYYGLHEMNMIPIVVMANVFETNKKLNLVFDLKGSRQGRTNTSGVGALKDLDWIDRDIKLNIAHHDRVKLMAQIEKDVEFLQTNRIIDYSLLLGIHQSEGHVNRENDGGVYSEDGRQVYYMGIIDTLVVYGNRKALEHHFKGLISNEHSVVPPSDYASRFLNFVKSSVLQVNC</sequence>
<dbReference type="SUPFAM" id="SSF47473">
    <property type="entry name" value="EF-hand"/>
    <property type="match status" value="1"/>
</dbReference>
<evidence type="ECO:0000256" key="1">
    <source>
        <dbReference type="PROSITE-ProRule" id="PRU00781"/>
    </source>
</evidence>
<feature type="non-terminal residue" evidence="4">
    <location>
        <position position="1"/>
    </location>
</feature>
<feature type="region of interest" description="Disordered" evidence="2">
    <location>
        <begin position="1"/>
        <end position="20"/>
    </location>
</feature>
<dbReference type="Gene3D" id="3.30.800.10">
    <property type="entry name" value="Phosphatidylinositol Phosphate Kinase II Beta"/>
    <property type="match status" value="1"/>
</dbReference>
<dbReference type="GO" id="GO:0005886">
    <property type="term" value="C:plasma membrane"/>
    <property type="evidence" value="ECO:0007669"/>
    <property type="project" value="TreeGrafter"/>
</dbReference>
<keyword evidence="1" id="KW-0808">Transferase</keyword>
<dbReference type="Proteomes" id="UP001431209">
    <property type="component" value="Unassembled WGS sequence"/>
</dbReference>
<dbReference type="PANTHER" id="PTHR23086:SF8">
    <property type="entry name" value="PHOSPHATIDYLINOSITOL 5-PHOSPHATE 4-KINASE, ISOFORM A"/>
    <property type="match status" value="1"/>
</dbReference>
<name>A0AAW2Z4Y6_9EUKA</name>
<dbReference type="Pfam" id="PF01504">
    <property type="entry name" value="PIP5K"/>
    <property type="match status" value="2"/>
</dbReference>
<evidence type="ECO:0000259" key="3">
    <source>
        <dbReference type="PROSITE" id="PS51455"/>
    </source>
</evidence>
<protein>
    <submittedName>
        <fullName evidence="4">MSS4</fullName>
    </submittedName>
</protein>